<dbReference type="EMBL" id="WKKF01000015">
    <property type="protein sequence ID" value="MRX56654.1"/>
    <property type="molecule type" value="Genomic_DNA"/>
</dbReference>
<reference evidence="1 2" key="1">
    <citation type="submission" date="2019-11" db="EMBL/GenBank/DDBJ databases">
        <title>Bacillus idriensis genome.</title>
        <authorList>
            <person name="Konopka E.N."/>
            <person name="Newman J.D."/>
        </authorList>
    </citation>
    <scope>NUCLEOTIDE SEQUENCE [LARGE SCALE GENOMIC DNA]</scope>
    <source>
        <strain evidence="1 2">DSM 19097</strain>
    </source>
</reference>
<evidence type="ECO:0000313" key="2">
    <source>
        <dbReference type="Proteomes" id="UP000441585"/>
    </source>
</evidence>
<comment type="caution">
    <text evidence="1">The sequence shown here is derived from an EMBL/GenBank/DDBJ whole genome shotgun (WGS) entry which is preliminary data.</text>
</comment>
<keyword evidence="2" id="KW-1185">Reference proteome</keyword>
<dbReference type="Proteomes" id="UP000441585">
    <property type="component" value="Unassembled WGS sequence"/>
</dbReference>
<dbReference type="AlphaFoldDB" id="A0A6I2MH12"/>
<dbReference type="PROSITE" id="PS51257">
    <property type="entry name" value="PROKAR_LIPOPROTEIN"/>
    <property type="match status" value="1"/>
</dbReference>
<accession>A0A6I2MH12</accession>
<protein>
    <submittedName>
        <fullName evidence="1">Uncharacterized protein</fullName>
    </submittedName>
</protein>
<organism evidence="1 2">
    <name type="scientific">Metabacillus idriensis</name>
    <dbReference type="NCBI Taxonomy" id="324768"/>
    <lineage>
        <taxon>Bacteria</taxon>
        <taxon>Bacillati</taxon>
        <taxon>Bacillota</taxon>
        <taxon>Bacilli</taxon>
        <taxon>Bacillales</taxon>
        <taxon>Bacillaceae</taxon>
        <taxon>Metabacillus</taxon>
    </lineage>
</organism>
<gene>
    <name evidence="1" type="ORF">GJU41_22165</name>
</gene>
<evidence type="ECO:0000313" key="1">
    <source>
        <dbReference type="EMBL" id="MRX56654.1"/>
    </source>
</evidence>
<dbReference type="RefSeq" id="WP_154319623.1">
    <property type="nucleotide sequence ID" value="NZ_CAJGAA010000005.1"/>
</dbReference>
<name>A0A6I2MH12_9BACI</name>
<proteinExistence type="predicted"/>
<sequence length="151" mass="17274">MGKLLKIITCIFLMYLLTGCIAEEYDFTPPAVTLSTSDSIQSEELKEANVHWTGENSKLLERKTEDFLSFAREQKQLSFTAGQRIDLLFDSEDFVVEELAVSVWKNDEKVDLELDEQRSFYFPKEKGKYAIVVELETDRGSAQYVGNIAIN</sequence>